<organism evidence="3 4">
    <name type="scientific">Panicum miliaceum</name>
    <name type="common">Proso millet</name>
    <name type="synonym">Broomcorn millet</name>
    <dbReference type="NCBI Taxonomy" id="4540"/>
    <lineage>
        <taxon>Eukaryota</taxon>
        <taxon>Viridiplantae</taxon>
        <taxon>Streptophyta</taxon>
        <taxon>Embryophyta</taxon>
        <taxon>Tracheophyta</taxon>
        <taxon>Spermatophyta</taxon>
        <taxon>Magnoliopsida</taxon>
        <taxon>Liliopsida</taxon>
        <taxon>Poales</taxon>
        <taxon>Poaceae</taxon>
        <taxon>PACMAD clade</taxon>
        <taxon>Panicoideae</taxon>
        <taxon>Panicodae</taxon>
        <taxon>Paniceae</taxon>
        <taxon>Panicinae</taxon>
        <taxon>Panicum</taxon>
        <taxon>Panicum sect. Panicum</taxon>
    </lineage>
</organism>
<feature type="region of interest" description="Disordered" evidence="1">
    <location>
        <begin position="202"/>
        <end position="236"/>
    </location>
</feature>
<proteinExistence type="predicted"/>
<sequence>MMKEYLEFPEGTSEAQMNCVRGAALKSITKLHRHFKSNLVRNFVNNDTEPFEVHKHLDRRDWETFIETTTSEQFLEKSEQFKNLHGRITDNHRVGPEGYAGKEKGKWRKEDATMEEAGTENPWIQFPGCSSPYLRAMADTTPSTKEITWSSDNSKRLADRVIELKDQEIGLRAAGIDVDAALGVSIGKSSCAPKEVEQPLIAPAGQHSPPSPGGRSMPSPNKWLGPSHDEPDTFDQLKGPTACSLVTGSFSTMLMELAHAVVLPKEKVCHTVPVQDGYVVVKVDHVHENAEGYPLDIPVPNAEIFTLGDARTLRIQWKKSGIIIPPLGWSSSTSGA</sequence>
<dbReference type="STRING" id="4540.A0A3L6RVD6"/>
<evidence type="ECO:0000256" key="1">
    <source>
        <dbReference type="SAM" id="MobiDB-lite"/>
    </source>
</evidence>
<protein>
    <recommendedName>
        <fullName evidence="2">DUF8039 domain-containing protein</fullName>
    </recommendedName>
</protein>
<dbReference type="AlphaFoldDB" id="A0A3L6RVD6"/>
<feature type="domain" description="DUF8039" evidence="2">
    <location>
        <begin position="233"/>
        <end position="324"/>
    </location>
</feature>
<dbReference type="OrthoDB" id="1911146at2759"/>
<accession>A0A3L6RVD6</accession>
<dbReference type="EMBL" id="PQIB02000007">
    <property type="protein sequence ID" value="RLN09043.1"/>
    <property type="molecule type" value="Genomic_DNA"/>
</dbReference>
<evidence type="ECO:0000259" key="2">
    <source>
        <dbReference type="Pfam" id="PF26133"/>
    </source>
</evidence>
<evidence type="ECO:0000313" key="4">
    <source>
        <dbReference type="Proteomes" id="UP000275267"/>
    </source>
</evidence>
<reference evidence="4" key="1">
    <citation type="journal article" date="2019" name="Nat. Commun.">
        <title>The genome of broomcorn millet.</title>
        <authorList>
            <person name="Zou C."/>
            <person name="Miki D."/>
            <person name="Li D."/>
            <person name="Tang Q."/>
            <person name="Xiao L."/>
            <person name="Rajput S."/>
            <person name="Deng P."/>
            <person name="Jia W."/>
            <person name="Huang R."/>
            <person name="Zhang M."/>
            <person name="Sun Y."/>
            <person name="Hu J."/>
            <person name="Fu X."/>
            <person name="Schnable P.S."/>
            <person name="Li F."/>
            <person name="Zhang H."/>
            <person name="Feng B."/>
            <person name="Zhu X."/>
            <person name="Liu R."/>
            <person name="Schnable J.C."/>
            <person name="Zhu J.-K."/>
            <person name="Zhang H."/>
        </authorList>
    </citation>
    <scope>NUCLEOTIDE SEQUENCE [LARGE SCALE GENOMIC DNA]</scope>
</reference>
<dbReference type="PANTHER" id="PTHR33018:SF37">
    <property type="entry name" value="TRANSPOSASE TNP1_EN_SPM-LIKE DOMAIN-CONTAINING PROTEIN"/>
    <property type="match status" value="1"/>
</dbReference>
<comment type="caution">
    <text evidence="3">The sequence shown here is derived from an EMBL/GenBank/DDBJ whole genome shotgun (WGS) entry which is preliminary data.</text>
</comment>
<dbReference type="Proteomes" id="UP000275267">
    <property type="component" value="Unassembled WGS sequence"/>
</dbReference>
<keyword evidence="4" id="KW-1185">Reference proteome</keyword>
<evidence type="ECO:0000313" key="3">
    <source>
        <dbReference type="EMBL" id="RLN09043.1"/>
    </source>
</evidence>
<dbReference type="InterPro" id="IPR058352">
    <property type="entry name" value="DUF8039"/>
</dbReference>
<dbReference type="Pfam" id="PF26133">
    <property type="entry name" value="DUF8039"/>
    <property type="match status" value="1"/>
</dbReference>
<gene>
    <name evidence="3" type="ORF">C2845_PM11G15950</name>
</gene>
<name>A0A3L6RVD6_PANMI</name>
<dbReference type="PANTHER" id="PTHR33018">
    <property type="entry name" value="OS10G0338966 PROTEIN-RELATED"/>
    <property type="match status" value="1"/>
</dbReference>